<evidence type="ECO:0000313" key="4">
    <source>
        <dbReference type="Proteomes" id="UP000671908"/>
    </source>
</evidence>
<reference evidence="3 4" key="1">
    <citation type="journal article" date="2021" name="Microbiol. Resour. Announc.">
        <title>Complete Genome Sequences of Three Human Oral Treponema parvum Isolates.</title>
        <authorList>
            <person name="Zeng H."/>
            <person name="Watt R.M."/>
        </authorList>
    </citation>
    <scope>NUCLEOTIDE SEQUENCE [LARGE SCALE GENOMIC DNA]</scope>
    <source>
        <strain evidence="3 4">ATCC 700770</strain>
    </source>
</reference>
<evidence type="ECO:0000313" key="3">
    <source>
        <dbReference type="EMBL" id="QTQ13136.1"/>
    </source>
</evidence>
<dbReference type="Proteomes" id="UP000671908">
    <property type="component" value="Chromosome"/>
</dbReference>
<dbReference type="KEGG" id="tpav:HRQ91_00965"/>
<keyword evidence="1" id="KW-0472">Membrane</keyword>
<dbReference type="Pfam" id="PF07331">
    <property type="entry name" value="TctB"/>
    <property type="match status" value="1"/>
</dbReference>
<proteinExistence type="predicted"/>
<feature type="transmembrane region" description="Helical" evidence="1">
    <location>
        <begin position="145"/>
        <end position="167"/>
    </location>
</feature>
<accession>A0A975F222</accession>
<feature type="transmembrane region" description="Helical" evidence="1">
    <location>
        <begin position="12"/>
        <end position="31"/>
    </location>
</feature>
<feature type="domain" description="DUF1468" evidence="2">
    <location>
        <begin position="18"/>
        <end position="172"/>
    </location>
</feature>
<feature type="transmembrane region" description="Helical" evidence="1">
    <location>
        <begin position="121"/>
        <end position="138"/>
    </location>
</feature>
<keyword evidence="4" id="KW-1185">Reference proteome</keyword>
<sequence>MDDQKPTDQKSRFGIDLVAGVIVLAVSVYVMCKSITFWKEDFVDVFYYSSGLMPMIIGICLFIFSVIYIRRTLKEHPFKECLFDIKTFCAEFVKSKNVHKALIGIAIFWVYIFIMLGRLPFWIATFIALSTLLIFINWEKSFGKIAKLLLISACATFAIILVFQIIFNVPMP</sequence>
<name>A0A975F222_9SPIR</name>
<dbReference type="InterPro" id="IPR009936">
    <property type="entry name" value="DUF1468"/>
</dbReference>
<keyword evidence="1" id="KW-0812">Transmembrane</keyword>
<gene>
    <name evidence="3" type="ORF">HRQ91_00965</name>
</gene>
<dbReference type="EMBL" id="CP054142">
    <property type="protein sequence ID" value="QTQ13136.1"/>
    <property type="molecule type" value="Genomic_DNA"/>
</dbReference>
<evidence type="ECO:0000259" key="2">
    <source>
        <dbReference type="Pfam" id="PF07331"/>
    </source>
</evidence>
<evidence type="ECO:0000256" key="1">
    <source>
        <dbReference type="SAM" id="Phobius"/>
    </source>
</evidence>
<dbReference type="AlphaFoldDB" id="A0A975F222"/>
<organism evidence="3 4">
    <name type="scientific">Treponema parvum</name>
    <dbReference type="NCBI Taxonomy" id="138851"/>
    <lineage>
        <taxon>Bacteria</taxon>
        <taxon>Pseudomonadati</taxon>
        <taxon>Spirochaetota</taxon>
        <taxon>Spirochaetia</taxon>
        <taxon>Spirochaetales</taxon>
        <taxon>Treponemataceae</taxon>
        <taxon>Treponema</taxon>
    </lineage>
</organism>
<feature type="transmembrane region" description="Helical" evidence="1">
    <location>
        <begin position="98"/>
        <end position="115"/>
    </location>
</feature>
<feature type="transmembrane region" description="Helical" evidence="1">
    <location>
        <begin position="51"/>
        <end position="69"/>
    </location>
</feature>
<keyword evidence="1" id="KW-1133">Transmembrane helix</keyword>
<dbReference type="RefSeq" id="WP_210119863.1">
    <property type="nucleotide sequence ID" value="NZ_CP054142.1"/>
</dbReference>
<protein>
    <submittedName>
        <fullName evidence="3">Tripartite tricarboxylate transporter TctB family protein</fullName>
    </submittedName>
</protein>